<dbReference type="PRINTS" id="PR00364">
    <property type="entry name" value="DISEASERSIST"/>
</dbReference>
<accession>A0ABY8TFW6</accession>
<organism evidence="2 3">
    <name type="scientific">Tetradesmus obliquus</name>
    <name type="common">Green alga</name>
    <name type="synonym">Acutodesmus obliquus</name>
    <dbReference type="NCBI Taxonomy" id="3088"/>
    <lineage>
        <taxon>Eukaryota</taxon>
        <taxon>Viridiplantae</taxon>
        <taxon>Chlorophyta</taxon>
        <taxon>core chlorophytes</taxon>
        <taxon>Chlorophyceae</taxon>
        <taxon>CS clade</taxon>
        <taxon>Sphaeropleales</taxon>
        <taxon>Scenedesmaceae</taxon>
        <taxon>Tetradesmus</taxon>
    </lineage>
</organism>
<gene>
    <name evidence="2" type="ORF">OEZ85_007433</name>
</gene>
<dbReference type="InterPro" id="IPR027417">
    <property type="entry name" value="P-loop_NTPase"/>
</dbReference>
<evidence type="ECO:0000313" key="3">
    <source>
        <dbReference type="Proteomes" id="UP001244341"/>
    </source>
</evidence>
<dbReference type="Pfam" id="PF00931">
    <property type="entry name" value="NB-ARC"/>
    <property type="match status" value="1"/>
</dbReference>
<dbReference type="SUPFAM" id="SSF52540">
    <property type="entry name" value="P-loop containing nucleoside triphosphate hydrolases"/>
    <property type="match status" value="1"/>
</dbReference>
<dbReference type="PANTHER" id="PTHR36766">
    <property type="entry name" value="PLANT BROAD-SPECTRUM MILDEW RESISTANCE PROTEIN RPW8"/>
    <property type="match status" value="1"/>
</dbReference>
<proteinExistence type="predicted"/>
<dbReference type="Proteomes" id="UP001244341">
    <property type="component" value="Chromosome 1b"/>
</dbReference>
<dbReference type="Gene3D" id="3.40.50.300">
    <property type="entry name" value="P-loop containing nucleotide triphosphate hydrolases"/>
    <property type="match status" value="1"/>
</dbReference>
<name>A0ABY8TFW6_TETOB</name>
<evidence type="ECO:0000313" key="2">
    <source>
        <dbReference type="EMBL" id="WIA07959.1"/>
    </source>
</evidence>
<dbReference type="PANTHER" id="PTHR36766:SF30">
    <property type="entry name" value="TIR-NBS TYPE DISEASE RESISTANCE PROTEIN-RELATED"/>
    <property type="match status" value="1"/>
</dbReference>
<reference evidence="2 3" key="1">
    <citation type="submission" date="2023-05" db="EMBL/GenBank/DDBJ databases">
        <title>A 100% complete, gapless, phased diploid assembly of the Scenedesmus obliquus UTEX 3031 genome.</title>
        <authorList>
            <person name="Biondi T.C."/>
            <person name="Hanschen E.R."/>
            <person name="Kwon T."/>
            <person name="Eng W."/>
            <person name="Kruse C.P.S."/>
            <person name="Koehler S.I."/>
            <person name="Kunde Y."/>
            <person name="Gleasner C.D."/>
            <person name="You Mak K.T."/>
            <person name="Polle J."/>
            <person name="Hovde B.T."/>
            <person name="Starkenburg S.R."/>
        </authorList>
    </citation>
    <scope>NUCLEOTIDE SEQUENCE [LARGE SCALE GENOMIC DNA]</scope>
    <source>
        <strain evidence="2 3">DOE0152z</strain>
    </source>
</reference>
<keyword evidence="3" id="KW-1185">Reference proteome</keyword>
<sequence>MEVASFAVQALEKRSLEKARQELELELRSIADKVSGDSFDICQHSIPFPLPTTYVRPATTADQLHDMLAAFAGPQQQQHQPPPTVFQLLGMPGIGKSTLALIAAKELEDQGTFDGSVYYLRAPPCLLVMQMEISEATSRAAASMQLALLKQLGHLNRVTDSEAASPDTLFFTLHHLFSSTLHGRKHLLVLDDVWDHSIVSRLRCTSMGGAVLVTACQPVVDTEAEHTLMVQPNAFQSAAGELMSKLLGRSVAGLSPAQQDLVRRVLGSCDGNLLAVTVLGRALKQREQLCGWQQVCDDFMAKLSDPNDNGIPLDYRRKETVDVSPCLNELVDASLLYKVHKAATAAGCAAEGPPPAYFAHALVAEYLRNRLPVQLSQGSYQRPKMPKIIGDSEAAAAAAAAAIGTAAADNRRHLALLLLGYGQTPAVQWAEQKLGVTPSNGRHV</sequence>
<dbReference type="InterPro" id="IPR002182">
    <property type="entry name" value="NB-ARC"/>
</dbReference>
<feature type="domain" description="NB-ARC" evidence="1">
    <location>
        <begin position="83"/>
        <end position="215"/>
    </location>
</feature>
<protein>
    <recommendedName>
        <fullName evidence="1">NB-ARC domain-containing protein</fullName>
    </recommendedName>
</protein>
<dbReference type="EMBL" id="CP126208">
    <property type="protein sequence ID" value="WIA07959.1"/>
    <property type="molecule type" value="Genomic_DNA"/>
</dbReference>
<evidence type="ECO:0000259" key="1">
    <source>
        <dbReference type="Pfam" id="PF00931"/>
    </source>
</evidence>